<dbReference type="OrthoDB" id="4839021at2759"/>
<sequence>MFGIGIKVLYLPGFAFERTSLFSDEKLATRFYAAVIGPIDDVNLEDLRSGVEGRLKAIFRICLRHWEFYTTVSGSDIFWRLASEQWDTLDHVDPDEVAAFVEICQAARENCDPGVLTGELSDTVDVFIHMRKKVLAQSPARHFQVTLSSSTISQATLGSTSLATSSSILTAVIPWPPFHFTEQELAWLSHGHIWSQIYGLTPCMNITKAAHIPRIPDAYAHPLDVRLFLAFTGLVSLHEDRRTSLCMAPITFWDDEERRDWYLATGGASKLCWTTWEFCKWAKEEFNRGREAVVGLCHFHCIAQEDPWKCAGVLIRKLEEGSYEFIMEDAHYHRVSANPEYYEEKYDIYPNSGMDFKSALLQDVESHFNVTSFWHGGEVPNAFANFGICPTDSVSTSCSFVVLAVQEKIPIWDLDEEEWSFSREIPEKMRYWESQIEKREYDMKYEMEYKMEEEEEEGELHGELKDYDDDDESEYELGEGSEDDD</sequence>
<dbReference type="AlphaFoldDB" id="A0A4Z0YDP7"/>
<dbReference type="Proteomes" id="UP000297716">
    <property type="component" value="Unassembled WGS sequence"/>
</dbReference>
<reference evidence="2 3" key="1">
    <citation type="submission" date="2019-03" db="EMBL/GenBank/DDBJ databases">
        <title>Draft genome sequence of Xylaria hypoxylon DSM 108379, a ubiquitous saprotrophic-parasitic fungi on hardwood.</title>
        <authorList>
            <person name="Buettner E."/>
            <person name="Leonhardt S."/>
            <person name="Gebauer A.M."/>
            <person name="Liers C."/>
            <person name="Hofrichter M."/>
            <person name="Kellner H."/>
        </authorList>
    </citation>
    <scope>NUCLEOTIDE SEQUENCE [LARGE SCALE GENOMIC DNA]</scope>
    <source>
        <strain evidence="2 3">DSM 108379</strain>
    </source>
</reference>
<keyword evidence="3" id="KW-1185">Reference proteome</keyword>
<evidence type="ECO:0000313" key="2">
    <source>
        <dbReference type="EMBL" id="TGJ81257.1"/>
    </source>
</evidence>
<evidence type="ECO:0000313" key="3">
    <source>
        <dbReference type="Proteomes" id="UP000297716"/>
    </source>
</evidence>
<name>A0A4Z0YDP7_9PEZI</name>
<dbReference type="EMBL" id="SKBN01000178">
    <property type="protein sequence ID" value="TGJ81257.1"/>
    <property type="molecule type" value="Genomic_DNA"/>
</dbReference>
<evidence type="ECO:0000256" key="1">
    <source>
        <dbReference type="SAM" id="MobiDB-lite"/>
    </source>
</evidence>
<accession>A0A4Z0YDP7</accession>
<feature type="compositionally biased region" description="Acidic residues" evidence="1">
    <location>
        <begin position="466"/>
        <end position="485"/>
    </location>
</feature>
<gene>
    <name evidence="2" type="ORF">E0Z10_g7530</name>
</gene>
<comment type="caution">
    <text evidence="2">The sequence shown here is derived from an EMBL/GenBank/DDBJ whole genome shotgun (WGS) entry which is preliminary data.</text>
</comment>
<feature type="region of interest" description="Disordered" evidence="1">
    <location>
        <begin position="450"/>
        <end position="485"/>
    </location>
</feature>
<organism evidence="2 3">
    <name type="scientific">Xylaria hypoxylon</name>
    <dbReference type="NCBI Taxonomy" id="37992"/>
    <lineage>
        <taxon>Eukaryota</taxon>
        <taxon>Fungi</taxon>
        <taxon>Dikarya</taxon>
        <taxon>Ascomycota</taxon>
        <taxon>Pezizomycotina</taxon>
        <taxon>Sordariomycetes</taxon>
        <taxon>Xylariomycetidae</taxon>
        <taxon>Xylariales</taxon>
        <taxon>Xylariaceae</taxon>
        <taxon>Xylaria</taxon>
    </lineage>
</organism>
<protein>
    <submittedName>
        <fullName evidence="2">Uncharacterized protein</fullName>
    </submittedName>
</protein>
<dbReference type="STRING" id="37992.A0A4Z0YDP7"/>
<proteinExistence type="predicted"/>